<accession>A0A3E0I061</accession>
<keyword evidence="2" id="KW-1185">Reference proteome</keyword>
<dbReference type="AlphaFoldDB" id="A0A3E0I061"/>
<dbReference type="OrthoDB" id="3693568at2"/>
<proteinExistence type="predicted"/>
<name>A0A3E0I061_9PSEU</name>
<dbReference type="EMBL" id="QUNO01000003">
    <property type="protein sequence ID" value="REH52083.1"/>
    <property type="molecule type" value="Genomic_DNA"/>
</dbReference>
<comment type="caution">
    <text evidence="1">The sequence shown here is derived from an EMBL/GenBank/DDBJ whole genome shotgun (WGS) entry which is preliminary data.</text>
</comment>
<evidence type="ECO:0000313" key="2">
    <source>
        <dbReference type="Proteomes" id="UP000256269"/>
    </source>
</evidence>
<reference evidence="1 2" key="1">
    <citation type="submission" date="2018-08" db="EMBL/GenBank/DDBJ databases">
        <title>Genomic Encyclopedia of Archaeal and Bacterial Type Strains, Phase II (KMG-II): from individual species to whole genera.</title>
        <authorList>
            <person name="Goeker M."/>
        </authorList>
    </citation>
    <scope>NUCLEOTIDE SEQUENCE [LARGE SCALE GENOMIC DNA]</scope>
    <source>
        <strain evidence="1 2">DSM 45791</strain>
    </source>
</reference>
<dbReference type="Proteomes" id="UP000256269">
    <property type="component" value="Unassembled WGS sequence"/>
</dbReference>
<evidence type="ECO:0000313" key="1">
    <source>
        <dbReference type="EMBL" id="REH52083.1"/>
    </source>
</evidence>
<organism evidence="1 2">
    <name type="scientific">Kutzneria buriramensis</name>
    <dbReference type="NCBI Taxonomy" id="1045776"/>
    <lineage>
        <taxon>Bacteria</taxon>
        <taxon>Bacillati</taxon>
        <taxon>Actinomycetota</taxon>
        <taxon>Actinomycetes</taxon>
        <taxon>Pseudonocardiales</taxon>
        <taxon>Pseudonocardiaceae</taxon>
        <taxon>Kutzneria</taxon>
    </lineage>
</organism>
<gene>
    <name evidence="1" type="ORF">BCF44_103533</name>
</gene>
<sequence length="91" mass="10075">MFRELDDELNRHLSMLADLARDPDDRLVSGVTRAQLPRVVDAVATLLGEHSPDAAGRCATCRPDHWWQPRPAFPCPAYLAVHRALFAGTLG</sequence>
<dbReference type="RefSeq" id="WP_116174072.1">
    <property type="nucleotide sequence ID" value="NZ_CP144375.1"/>
</dbReference>
<protein>
    <submittedName>
        <fullName evidence="1">Uncharacterized protein</fullName>
    </submittedName>
</protein>